<dbReference type="KEGG" id="ncs:NCAS_0E03540"/>
<dbReference type="Proteomes" id="UP000001640">
    <property type="component" value="Chromosome 5"/>
</dbReference>
<accession>G0VG05</accession>
<proteinExistence type="predicted"/>
<name>G0VG05_NAUCA</name>
<sequence>MLFRTSTFAIFFLLTATITSLVGSIWRSDFDRVSGKLMEMYEANTCARFLQGGYSTDSLVDAQSSFNSLNQQLRDVKEKYSKQPAYLEVLSMVLKIKVKAFEGISPLRRSAAVDMKLLSRALSFALEFNPDSDADDGYSFKIRNQGVKNDGPADIQVAHTLASLTENNFQAADNDPVSRFEGHKKLYQEGAKTFEFMALIFGACIGLPGIMCQLFMIFGVGQLVRFFIHLIKFSFDLEIHP</sequence>
<gene>
    <name evidence="2" type="primary">NCAS0E03540</name>
    <name evidence="2" type="ordered locus">NCAS_0E03540</name>
</gene>
<dbReference type="InParanoid" id="G0VG05"/>
<evidence type="ECO:0000313" key="3">
    <source>
        <dbReference type="Proteomes" id="UP000001640"/>
    </source>
</evidence>
<organism evidence="2 3">
    <name type="scientific">Naumovozyma castellii</name>
    <name type="common">Yeast</name>
    <name type="synonym">Saccharomyces castellii</name>
    <dbReference type="NCBI Taxonomy" id="27288"/>
    <lineage>
        <taxon>Eukaryota</taxon>
        <taxon>Fungi</taxon>
        <taxon>Dikarya</taxon>
        <taxon>Ascomycota</taxon>
        <taxon>Saccharomycotina</taxon>
        <taxon>Saccharomycetes</taxon>
        <taxon>Saccharomycetales</taxon>
        <taxon>Saccharomycetaceae</taxon>
        <taxon>Naumovozyma</taxon>
    </lineage>
</organism>
<dbReference type="OMA" id="EANTCAR"/>
<dbReference type="EMBL" id="HE576756">
    <property type="protein sequence ID" value="CCC70424.1"/>
    <property type="molecule type" value="Genomic_DNA"/>
</dbReference>
<keyword evidence="1" id="KW-1133">Transmembrane helix</keyword>
<evidence type="ECO:0000313" key="2">
    <source>
        <dbReference type="EMBL" id="CCC70424.1"/>
    </source>
</evidence>
<keyword evidence="1" id="KW-0472">Membrane</keyword>
<reference key="2">
    <citation type="submission" date="2011-08" db="EMBL/GenBank/DDBJ databases">
        <title>Genome sequence of Naumovozyma castellii.</title>
        <authorList>
            <person name="Gordon J.L."/>
            <person name="Armisen D."/>
            <person name="Proux-Wera E."/>
            <person name="OhEigeartaigh S.S."/>
            <person name="Byrne K.P."/>
            <person name="Wolfe K.H."/>
        </authorList>
    </citation>
    <scope>NUCLEOTIDE SEQUENCE</scope>
    <source>
        <strain>Type strain:CBS 4309</strain>
    </source>
</reference>
<dbReference type="AlphaFoldDB" id="G0VG05"/>
<dbReference type="RefSeq" id="XP_003676781.1">
    <property type="nucleotide sequence ID" value="XM_003676733.1"/>
</dbReference>
<protein>
    <submittedName>
        <fullName evidence="2">Uncharacterized protein</fullName>
    </submittedName>
</protein>
<keyword evidence="1" id="KW-0812">Transmembrane</keyword>
<evidence type="ECO:0000256" key="1">
    <source>
        <dbReference type="SAM" id="Phobius"/>
    </source>
</evidence>
<reference evidence="2 3" key="1">
    <citation type="journal article" date="2011" name="Proc. Natl. Acad. Sci. U.S.A.">
        <title>Evolutionary erosion of yeast sex chromosomes by mating-type switching accidents.</title>
        <authorList>
            <person name="Gordon J.L."/>
            <person name="Armisen D."/>
            <person name="Proux-Wera E."/>
            <person name="Oheigeartaigh S.S."/>
            <person name="Byrne K.P."/>
            <person name="Wolfe K.H."/>
        </authorList>
    </citation>
    <scope>NUCLEOTIDE SEQUENCE [LARGE SCALE GENOMIC DNA]</scope>
    <source>
        <strain evidence="3">ATCC 76901 / BCRC 22586 / CBS 4309 / NBRC 1992 / NRRL Y-12630</strain>
    </source>
</reference>
<dbReference type="GeneID" id="96904053"/>
<keyword evidence="3" id="KW-1185">Reference proteome</keyword>
<dbReference type="HOGENOM" id="CLU_1152037_0_0_1"/>
<feature type="transmembrane region" description="Helical" evidence="1">
    <location>
        <begin position="196"/>
        <end position="224"/>
    </location>
</feature>